<feature type="signal peptide" evidence="1">
    <location>
        <begin position="1"/>
        <end position="18"/>
    </location>
</feature>
<evidence type="ECO:0000313" key="3">
    <source>
        <dbReference type="Proteomes" id="UP001218218"/>
    </source>
</evidence>
<accession>A0AAD6ZAM4</accession>
<comment type="caution">
    <text evidence="2">The sequence shown here is derived from an EMBL/GenBank/DDBJ whole genome shotgun (WGS) entry which is preliminary data.</text>
</comment>
<feature type="chain" id="PRO_5042002976" description="Secreted protein" evidence="1">
    <location>
        <begin position="19"/>
        <end position="117"/>
    </location>
</feature>
<evidence type="ECO:0000313" key="2">
    <source>
        <dbReference type="EMBL" id="KAJ7314675.1"/>
    </source>
</evidence>
<organism evidence="2 3">
    <name type="scientific">Mycena albidolilacea</name>
    <dbReference type="NCBI Taxonomy" id="1033008"/>
    <lineage>
        <taxon>Eukaryota</taxon>
        <taxon>Fungi</taxon>
        <taxon>Dikarya</taxon>
        <taxon>Basidiomycota</taxon>
        <taxon>Agaricomycotina</taxon>
        <taxon>Agaricomycetes</taxon>
        <taxon>Agaricomycetidae</taxon>
        <taxon>Agaricales</taxon>
        <taxon>Marasmiineae</taxon>
        <taxon>Mycenaceae</taxon>
        <taxon>Mycena</taxon>
    </lineage>
</organism>
<dbReference type="AlphaFoldDB" id="A0AAD6ZAM4"/>
<gene>
    <name evidence="2" type="ORF">DFH08DRAFT_429547</name>
</gene>
<evidence type="ECO:0008006" key="4">
    <source>
        <dbReference type="Google" id="ProtNLM"/>
    </source>
</evidence>
<reference evidence="2" key="1">
    <citation type="submission" date="2023-03" db="EMBL/GenBank/DDBJ databases">
        <title>Massive genome expansion in bonnet fungi (Mycena s.s.) driven by repeated elements and novel gene families across ecological guilds.</title>
        <authorList>
            <consortium name="Lawrence Berkeley National Laboratory"/>
            <person name="Harder C.B."/>
            <person name="Miyauchi S."/>
            <person name="Viragh M."/>
            <person name="Kuo A."/>
            <person name="Thoen E."/>
            <person name="Andreopoulos B."/>
            <person name="Lu D."/>
            <person name="Skrede I."/>
            <person name="Drula E."/>
            <person name="Henrissat B."/>
            <person name="Morin E."/>
            <person name="Kohler A."/>
            <person name="Barry K."/>
            <person name="LaButti K."/>
            <person name="Morin E."/>
            <person name="Salamov A."/>
            <person name="Lipzen A."/>
            <person name="Mereny Z."/>
            <person name="Hegedus B."/>
            <person name="Baldrian P."/>
            <person name="Stursova M."/>
            <person name="Weitz H."/>
            <person name="Taylor A."/>
            <person name="Grigoriev I.V."/>
            <person name="Nagy L.G."/>
            <person name="Martin F."/>
            <person name="Kauserud H."/>
        </authorList>
    </citation>
    <scope>NUCLEOTIDE SEQUENCE</scope>
    <source>
        <strain evidence="2">CBHHK002</strain>
    </source>
</reference>
<keyword evidence="3" id="KW-1185">Reference proteome</keyword>
<name>A0AAD6ZAM4_9AGAR</name>
<keyword evidence="1" id="KW-0732">Signal</keyword>
<protein>
    <recommendedName>
        <fullName evidence="4">Secreted protein</fullName>
    </recommendedName>
</protein>
<evidence type="ECO:0000256" key="1">
    <source>
        <dbReference type="SAM" id="SignalP"/>
    </source>
</evidence>
<sequence>MNFVCLSLVSACYCSASAFAPSQSAIPAIPKQSGCAFPFTEVRVCDMDGMEVCADGMGVHMEVVRPARCSCFSFGAGVQLRWRLALVLFIRSGAGMLMIWRSSSTLSRASPQGCVSS</sequence>
<dbReference type="Proteomes" id="UP001218218">
    <property type="component" value="Unassembled WGS sequence"/>
</dbReference>
<dbReference type="EMBL" id="JARIHO010000066">
    <property type="protein sequence ID" value="KAJ7314675.1"/>
    <property type="molecule type" value="Genomic_DNA"/>
</dbReference>
<proteinExistence type="predicted"/>